<dbReference type="Proteomes" id="UP000252698">
    <property type="component" value="Chromosome"/>
</dbReference>
<evidence type="ECO:0000256" key="1">
    <source>
        <dbReference type="SAM" id="MobiDB-lite"/>
    </source>
</evidence>
<sequence>MVGDELVERLRTSLGEAPLVELTAVVAVQNMRSRTNSAFGPTGQGVKDRCAVERPAGRRPTRSGH</sequence>
<protein>
    <submittedName>
        <fullName evidence="2">Uncharacterized protein</fullName>
    </submittedName>
</protein>
<dbReference type="GeneID" id="95525608"/>
<accession>A0A2Z5JLZ2</accession>
<dbReference type="AlphaFoldDB" id="A0A2Z5JLZ2"/>
<dbReference type="InterPro" id="IPR029032">
    <property type="entry name" value="AhpD-like"/>
</dbReference>
<feature type="compositionally biased region" description="Basic and acidic residues" evidence="1">
    <location>
        <begin position="46"/>
        <end position="56"/>
    </location>
</feature>
<dbReference type="Gene3D" id="1.20.1290.10">
    <property type="entry name" value="AhpD-like"/>
    <property type="match status" value="1"/>
</dbReference>
<evidence type="ECO:0000313" key="2">
    <source>
        <dbReference type="EMBL" id="AXE81461.1"/>
    </source>
</evidence>
<dbReference type="EMBL" id="CP027306">
    <property type="protein sequence ID" value="AXE81461.1"/>
    <property type="molecule type" value="Genomic_DNA"/>
</dbReference>
<proteinExistence type="predicted"/>
<name>A0A2Z5JLZ2_STRAR</name>
<dbReference type="KEGG" id="sata:C5746_36000"/>
<gene>
    <name evidence="2" type="ORF">C5746_36000</name>
</gene>
<dbReference type="RefSeq" id="WP_114247868.1">
    <property type="nucleotide sequence ID" value="NZ_CP027306.1"/>
</dbReference>
<organism evidence="2 3">
    <name type="scientific">Streptomyces atratus</name>
    <dbReference type="NCBI Taxonomy" id="1893"/>
    <lineage>
        <taxon>Bacteria</taxon>
        <taxon>Bacillati</taxon>
        <taxon>Actinomycetota</taxon>
        <taxon>Actinomycetes</taxon>
        <taxon>Kitasatosporales</taxon>
        <taxon>Streptomycetaceae</taxon>
        <taxon>Streptomyces</taxon>
    </lineage>
</organism>
<reference evidence="2 3" key="1">
    <citation type="journal article" date="2018" name="Front. Microbiol.">
        <title>Genome Sequencing of Streptomyces atratus SCSIOZH16 and Activation Production of Nocardamine via Metabolic Engineering.</title>
        <authorList>
            <person name="Li Y."/>
            <person name="Zhang C."/>
            <person name="Liu C."/>
            <person name="Ju J."/>
            <person name="Ma J."/>
        </authorList>
    </citation>
    <scope>NUCLEOTIDE SEQUENCE [LARGE SCALE GENOMIC DNA]</scope>
    <source>
        <strain evidence="2 3">SCSIO_ZH16</strain>
    </source>
</reference>
<evidence type="ECO:0000313" key="3">
    <source>
        <dbReference type="Proteomes" id="UP000252698"/>
    </source>
</evidence>
<dbReference type="SUPFAM" id="SSF69118">
    <property type="entry name" value="AhpD-like"/>
    <property type="match status" value="1"/>
</dbReference>
<feature type="region of interest" description="Disordered" evidence="1">
    <location>
        <begin position="35"/>
        <end position="65"/>
    </location>
</feature>